<reference evidence="6" key="1">
    <citation type="journal article" date="2014" name="Int. J. Syst. Evol. Microbiol.">
        <title>Complete genome sequence of Corynebacterium casei LMG S-19264T (=DSM 44701T), isolated from a smear-ripened cheese.</title>
        <authorList>
            <consortium name="US DOE Joint Genome Institute (JGI-PGF)"/>
            <person name="Walter F."/>
            <person name="Albersmeier A."/>
            <person name="Kalinowski J."/>
            <person name="Ruckert C."/>
        </authorList>
    </citation>
    <scope>NUCLEOTIDE SEQUENCE</scope>
    <source>
        <strain evidence="6">VKM Ac-1069</strain>
    </source>
</reference>
<dbReference type="GO" id="GO:0047617">
    <property type="term" value="F:fatty acyl-CoA hydrolase activity"/>
    <property type="evidence" value="ECO:0007669"/>
    <property type="project" value="InterPro"/>
</dbReference>
<dbReference type="InterPro" id="IPR003703">
    <property type="entry name" value="Acyl_CoA_thio"/>
</dbReference>
<dbReference type="Proteomes" id="UP001143463">
    <property type="component" value="Unassembled WGS sequence"/>
</dbReference>
<feature type="domain" description="Acyl-CoA thioesterase-like C-terminal" evidence="5">
    <location>
        <begin position="128"/>
        <end position="258"/>
    </location>
</feature>
<evidence type="ECO:0000313" key="6">
    <source>
        <dbReference type="EMBL" id="GLL11788.1"/>
    </source>
</evidence>
<dbReference type="GO" id="GO:0009062">
    <property type="term" value="P:fatty acid catabolic process"/>
    <property type="evidence" value="ECO:0007669"/>
    <property type="project" value="TreeGrafter"/>
</dbReference>
<proteinExistence type="inferred from homology"/>
<sequence length="264" mass="29241">MTATESRRTQPTLRDLLELERIDRDLFRACTVFEEDYALFGGQVAAQALLAAGRTVPDDRAPHSLHGYYLRGGHASRPTVFQVHRDRDGRSFTARRVVAIQDGEVIFNMAASFAVPQDGPDTSVDPLPEAPDPDTLSGAPVPRVFGFEGRTVRAHPGARSYPVRYWTRCTEPLPEDPLVHASALTYISDMFGAFPPVDGGVPGPSLDHAIWFHRPVRADEWMLIDLVPRSAAGGRNWYTGTLHDRTGRHVASLTQECLFRAPRS</sequence>
<dbReference type="AlphaFoldDB" id="A0A9W6NWL2"/>
<dbReference type="RefSeq" id="WP_037038673.1">
    <property type="nucleotide sequence ID" value="NZ_BAAAUZ010000010.1"/>
</dbReference>
<evidence type="ECO:0000256" key="2">
    <source>
        <dbReference type="ARBA" id="ARBA00022801"/>
    </source>
</evidence>
<evidence type="ECO:0000313" key="7">
    <source>
        <dbReference type="Proteomes" id="UP001143463"/>
    </source>
</evidence>
<gene>
    <name evidence="6" type="ORF">GCM10017577_29290</name>
</gene>
<dbReference type="GO" id="GO:0006637">
    <property type="term" value="P:acyl-CoA metabolic process"/>
    <property type="evidence" value="ECO:0007669"/>
    <property type="project" value="InterPro"/>
</dbReference>
<protein>
    <submittedName>
        <fullName evidence="6">Acyl-CoA thioesterase II</fullName>
    </submittedName>
</protein>
<dbReference type="Gene3D" id="2.40.160.210">
    <property type="entry name" value="Acyl-CoA thioesterase, double hotdog domain"/>
    <property type="match status" value="1"/>
</dbReference>
<keyword evidence="7" id="KW-1185">Reference proteome</keyword>
<dbReference type="InterPro" id="IPR049449">
    <property type="entry name" value="TesB_ACOT8-like_N"/>
</dbReference>
<organism evidence="6 7">
    <name type="scientific">Pseudonocardia halophobica</name>
    <dbReference type="NCBI Taxonomy" id="29401"/>
    <lineage>
        <taxon>Bacteria</taxon>
        <taxon>Bacillati</taxon>
        <taxon>Actinomycetota</taxon>
        <taxon>Actinomycetes</taxon>
        <taxon>Pseudonocardiales</taxon>
        <taxon>Pseudonocardiaceae</taxon>
        <taxon>Pseudonocardia</taxon>
    </lineage>
</organism>
<reference evidence="6" key="2">
    <citation type="submission" date="2023-01" db="EMBL/GenBank/DDBJ databases">
        <authorList>
            <person name="Sun Q."/>
            <person name="Evtushenko L."/>
        </authorList>
    </citation>
    <scope>NUCLEOTIDE SEQUENCE</scope>
    <source>
        <strain evidence="6">VKM Ac-1069</strain>
    </source>
</reference>
<evidence type="ECO:0000256" key="1">
    <source>
        <dbReference type="ARBA" id="ARBA00006538"/>
    </source>
</evidence>
<dbReference type="PANTHER" id="PTHR11066:SF34">
    <property type="entry name" value="ACYL-COENZYME A THIOESTERASE 8"/>
    <property type="match status" value="1"/>
</dbReference>
<feature type="region of interest" description="Disordered" evidence="3">
    <location>
        <begin position="118"/>
        <end position="139"/>
    </location>
</feature>
<dbReference type="PANTHER" id="PTHR11066">
    <property type="entry name" value="ACYL-COA THIOESTERASE"/>
    <property type="match status" value="1"/>
</dbReference>
<feature type="domain" description="Acyl-CoA thioesterase-like N-terminal HotDog" evidence="4">
    <location>
        <begin position="38"/>
        <end position="114"/>
    </location>
</feature>
<dbReference type="CDD" id="cd03444">
    <property type="entry name" value="Thioesterase_II_repeat1"/>
    <property type="match status" value="1"/>
</dbReference>
<dbReference type="EMBL" id="BSFQ01000010">
    <property type="protein sequence ID" value="GLL11788.1"/>
    <property type="molecule type" value="Genomic_DNA"/>
</dbReference>
<keyword evidence="2" id="KW-0378">Hydrolase</keyword>
<name>A0A9W6NWL2_9PSEU</name>
<dbReference type="Pfam" id="PF20789">
    <property type="entry name" value="4HBT_3C"/>
    <property type="match status" value="1"/>
</dbReference>
<dbReference type="CDD" id="cd03445">
    <property type="entry name" value="Thioesterase_II_repeat2"/>
    <property type="match status" value="1"/>
</dbReference>
<accession>A0A9W6NWL2</accession>
<comment type="caution">
    <text evidence="6">The sequence shown here is derived from an EMBL/GenBank/DDBJ whole genome shotgun (WGS) entry which is preliminary data.</text>
</comment>
<dbReference type="InterPro" id="IPR029069">
    <property type="entry name" value="HotDog_dom_sf"/>
</dbReference>
<evidence type="ECO:0000259" key="4">
    <source>
        <dbReference type="Pfam" id="PF13622"/>
    </source>
</evidence>
<dbReference type="InterPro" id="IPR049450">
    <property type="entry name" value="ACOT8-like_C"/>
</dbReference>
<comment type="similarity">
    <text evidence="1">Belongs to the C/M/P thioester hydrolase family.</text>
</comment>
<evidence type="ECO:0000256" key="3">
    <source>
        <dbReference type="SAM" id="MobiDB-lite"/>
    </source>
</evidence>
<dbReference type="InterPro" id="IPR042171">
    <property type="entry name" value="Acyl-CoA_hotdog"/>
</dbReference>
<evidence type="ECO:0000259" key="5">
    <source>
        <dbReference type="Pfam" id="PF20789"/>
    </source>
</evidence>
<dbReference type="Pfam" id="PF13622">
    <property type="entry name" value="4HBT_3"/>
    <property type="match status" value="1"/>
</dbReference>
<dbReference type="SUPFAM" id="SSF54637">
    <property type="entry name" value="Thioesterase/thiol ester dehydrase-isomerase"/>
    <property type="match status" value="2"/>
</dbReference>